<feature type="transmembrane region" description="Helical" evidence="1">
    <location>
        <begin position="340"/>
        <end position="359"/>
    </location>
</feature>
<reference evidence="2 3" key="1">
    <citation type="submission" date="2018-06" db="EMBL/GenBank/DDBJ databases">
        <title>Azoarcus communis strain SWub3 genome.</title>
        <authorList>
            <person name="Zorraquino Salvo V."/>
            <person name="Toubiana D."/>
            <person name="Blumwald E."/>
        </authorList>
    </citation>
    <scope>NUCLEOTIDE SEQUENCE [LARGE SCALE GENOMIC DNA]</scope>
    <source>
        <strain evidence="2 3">SWub3</strain>
    </source>
</reference>
<feature type="transmembrane region" description="Helical" evidence="1">
    <location>
        <begin position="281"/>
        <end position="303"/>
    </location>
</feature>
<dbReference type="RefSeq" id="WP_110525058.1">
    <property type="nucleotide sequence ID" value="NZ_QKOE01000008.1"/>
</dbReference>
<feature type="transmembrane region" description="Helical" evidence="1">
    <location>
        <begin position="188"/>
        <end position="205"/>
    </location>
</feature>
<proteinExistence type="predicted"/>
<feature type="transmembrane region" description="Helical" evidence="1">
    <location>
        <begin position="77"/>
        <end position="96"/>
    </location>
</feature>
<evidence type="ECO:0008006" key="4">
    <source>
        <dbReference type="Google" id="ProtNLM"/>
    </source>
</evidence>
<keyword evidence="1" id="KW-1133">Transmembrane helix</keyword>
<protein>
    <recommendedName>
        <fullName evidence="4">Glucosyl transferase GtrII</fullName>
    </recommendedName>
</protein>
<dbReference type="Pfam" id="PF14264">
    <property type="entry name" value="Glucos_trans_II"/>
    <property type="match status" value="1"/>
</dbReference>
<dbReference type="Proteomes" id="UP000248259">
    <property type="component" value="Unassembled WGS sequence"/>
</dbReference>
<keyword evidence="1" id="KW-0812">Transmembrane</keyword>
<evidence type="ECO:0000313" key="2">
    <source>
        <dbReference type="EMBL" id="PZA16156.1"/>
    </source>
</evidence>
<dbReference type="OrthoDB" id="8099337at2"/>
<dbReference type="InterPro" id="IPR025686">
    <property type="entry name" value="Glucos_trans_II"/>
</dbReference>
<comment type="caution">
    <text evidence="2">The sequence shown here is derived from an EMBL/GenBank/DDBJ whole genome shotgun (WGS) entry which is preliminary data.</text>
</comment>
<keyword evidence="3" id="KW-1185">Reference proteome</keyword>
<organism evidence="2 3">
    <name type="scientific">Parazoarcus communis SWub3 = DSM 12120</name>
    <dbReference type="NCBI Taxonomy" id="1121029"/>
    <lineage>
        <taxon>Bacteria</taxon>
        <taxon>Pseudomonadati</taxon>
        <taxon>Pseudomonadota</taxon>
        <taxon>Betaproteobacteria</taxon>
        <taxon>Rhodocyclales</taxon>
        <taxon>Zoogloeaceae</taxon>
        <taxon>Parazoarcus</taxon>
    </lineage>
</organism>
<sequence length="521" mass="57088">MTSAVMRSGAPWLARVLKPELAILIGLFLVLYFFKLASFTLLIDDEVAAVRVSPEIWLTQGRWGAYLFERWLLPNPVIPFVATFVFGFFSSVGYLILLDAHGVRRPGLVHYATFPLFVAFPTWLYLAAFAANIGAAGLGLLFCCLAALGYSRYVGRVQLGEARQTWIPLVVVALMSALAMGIYQTYVFVVVVLSLGVLLGVSLRGPVPCRKLIADASVLLIALLLGIALYKLIDVLFLKLLGVQASGYVGQFANIRLLLDNPIAMIDVAWDALRRTYGGDAAYYGIEMPGFPLLMVLGVLALAVSSPRIALPQRLCNVLLGIVLLGTPFVMHLLSGGMPLRTMVAVPSVVWLFAVIGLTCGHRWLESMTSIALLVSVFGILHIVNGMQAVDSYVRAHDRHLAADLYRRIAESNPGFDVRKPQVVDIHGGKPFESAFPRTWSSTWGYSFFEWDGGNPQHRILPYMRLLGYSNLVLAPPESRQVNLRHFAAMPSWPAVGSVRVVDGVTLIKLGEAPGHPFNLP</sequence>
<feature type="transmembrane region" description="Helical" evidence="1">
    <location>
        <begin position="133"/>
        <end position="153"/>
    </location>
</feature>
<feature type="transmembrane region" description="Helical" evidence="1">
    <location>
        <begin position="212"/>
        <end position="233"/>
    </location>
</feature>
<evidence type="ECO:0000313" key="3">
    <source>
        <dbReference type="Proteomes" id="UP000248259"/>
    </source>
</evidence>
<accession>A0A323UY69</accession>
<dbReference type="EMBL" id="QKOE01000008">
    <property type="protein sequence ID" value="PZA16156.1"/>
    <property type="molecule type" value="Genomic_DNA"/>
</dbReference>
<feature type="transmembrane region" description="Helical" evidence="1">
    <location>
        <begin position="315"/>
        <end position="334"/>
    </location>
</feature>
<feature type="transmembrane region" description="Helical" evidence="1">
    <location>
        <begin position="371"/>
        <end position="390"/>
    </location>
</feature>
<keyword evidence="1" id="KW-0472">Membrane</keyword>
<evidence type="ECO:0000256" key="1">
    <source>
        <dbReference type="SAM" id="Phobius"/>
    </source>
</evidence>
<dbReference type="AlphaFoldDB" id="A0A323UY69"/>
<feature type="transmembrane region" description="Helical" evidence="1">
    <location>
        <begin position="165"/>
        <end position="182"/>
    </location>
</feature>
<name>A0A323UY69_9RHOO</name>
<feature type="transmembrane region" description="Helical" evidence="1">
    <location>
        <begin position="21"/>
        <end position="43"/>
    </location>
</feature>
<feature type="transmembrane region" description="Helical" evidence="1">
    <location>
        <begin position="108"/>
        <end position="127"/>
    </location>
</feature>
<gene>
    <name evidence="2" type="ORF">DNK49_12610</name>
</gene>